<gene>
    <name evidence="3" type="ORF">FPZ08_14975</name>
</gene>
<dbReference type="SMART" id="SM00922">
    <property type="entry name" value="MR_MLE"/>
    <property type="match status" value="1"/>
</dbReference>
<dbReference type="KEGG" id="dea:FPZ08_14975"/>
<keyword evidence="4" id="KW-1185">Reference proteome</keyword>
<organism evidence="3 4">
    <name type="scientific">Devosia ginsengisoli</name>
    <dbReference type="NCBI Taxonomy" id="400770"/>
    <lineage>
        <taxon>Bacteria</taxon>
        <taxon>Pseudomonadati</taxon>
        <taxon>Pseudomonadota</taxon>
        <taxon>Alphaproteobacteria</taxon>
        <taxon>Hyphomicrobiales</taxon>
        <taxon>Devosiaceae</taxon>
        <taxon>Devosia</taxon>
    </lineage>
</organism>
<dbReference type="InterPro" id="IPR034593">
    <property type="entry name" value="DgoD-like"/>
</dbReference>
<dbReference type="InterPro" id="IPR036849">
    <property type="entry name" value="Enolase-like_C_sf"/>
</dbReference>
<proteinExistence type="predicted"/>
<dbReference type="InterPro" id="IPR029065">
    <property type="entry name" value="Enolase_C-like"/>
</dbReference>
<reference evidence="3 4" key="1">
    <citation type="submission" date="2019-07" db="EMBL/GenBank/DDBJ databases">
        <title>Full genome sequence of Devosia sp. Gsoil 520.</title>
        <authorList>
            <person name="Im W.-T."/>
        </authorList>
    </citation>
    <scope>NUCLEOTIDE SEQUENCE [LARGE SCALE GENOMIC DNA]</scope>
    <source>
        <strain evidence="3 4">Gsoil 520</strain>
    </source>
</reference>
<evidence type="ECO:0000259" key="2">
    <source>
        <dbReference type="SMART" id="SM00922"/>
    </source>
</evidence>
<dbReference type="CDD" id="cd03316">
    <property type="entry name" value="MR_like"/>
    <property type="match status" value="1"/>
</dbReference>
<dbReference type="OrthoDB" id="9802699at2"/>
<dbReference type="SUPFAM" id="SSF54826">
    <property type="entry name" value="Enolase N-terminal domain-like"/>
    <property type="match status" value="1"/>
</dbReference>
<keyword evidence="1" id="KW-0456">Lyase</keyword>
<dbReference type="InterPro" id="IPR013341">
    <property type="entry name" value="Mandelate_racemase_N_dom"/>
</dbReference>
<dbReference type="InterPro" id="IPR018110">
    <property type="entry name" value="Mandel_Rmase/mucon_lact_enz_CS"/>
</dbReference>
<accession>A0A5B8LWB9</accession>
<dbReference type="SUPFAM" id="SSF51604">
    <property type="entry name" value="Enolase C-terminal domain-like"/>
    <property type="match status" value="1"/>
</dbReference>
<dbReference type="GO" id="GO:0016829">
    <property type="term" value="F:lyase activity"/>
    <property type="evidence" value="ECO:0007669"/>
    <property type="project" value="UniProtKB-KW"/>
</dbReference>
<dbReference type="InterPro" id="IPR029017">
    <property type="entry name" value="Enolase-like_N"/>
</dbReference>
<evidence type="ECO:0000313" key="3">
    <source>
        <dbReference type="EMBL" id="QDZ11934.1"/>
    </source>
</evidence>
<dbReference type="SFLD" id="SFLDS00001">
    <property type="entry name" value="Enolase"/>
    <property type="match status" value="1"/>
</dbReference>
<evidence type="ECO:0000256" key="1">
    <source>
        <dbReference type="ARBA" id="ARBA00023239"/>
    </source>
</evidence>
<protein>
    <submittedName>
        <fullName evidence="3">Mandelate racemase/muconate lactonizing enzyme family protein</fullName>
    </submittedName>
</protein>
<dbReference type="Pfam" id="PF13378">
    <property type="entry name" value="MR_MLE_C"/>
    <property type="match status" value="1"/>
</dbReference>
<feature type="domain" description="Mandelate racemase/muconate lactonizing enzyme C-terminal" evidence="2">
    <location>
        <begin position="167"/>
        <end position="262"/>
    </location>
</feature>
<dbReference type="EMBL" id="CP042304">
    <property type="protein sequence ID" value="QDZ11934.1"/>
    <property type="molecule type" value="Genomic_DNA"/>
</dbReference>
<dbReference type="PANTHER" id="PTHR48080">
    <property type="entry name" value="D-GALACTONATE DEHYDRATASE-RELATED"/>
    <property type="match status" value="1"/>
</dbReference>
<sequence>MNDRVKSVTPYILTIPRDTPYLGALRPGETVNAQGYFVRKGNQTVYPTVDRSILVRIETENGVVGWGETYGIVAPGAVLAIINELLALFVVGRDPMEVTAIHDDLYGLMRVRGYTGGFYLDALAGIDTALWDIAGKLVNLPLSTLLGGKRHERIPAYVSGLPQPTRIERADFAAEWRDKGFSAFKFASPVADDGVVAEIATLREALGPDIRIACDMHWAHTAEEAVALIRSMEPHGLWFAEAPVKTEDIAGLAHVAANVATTIAAGEEWRTVYDLVHRVERRACGIVQPEMGHIGITEFMRMGAYAQANHLRVIPHATIGAGIFMAASLQASAALAAVTDHEYQHSIFEPNRRLVTGDMDCAAGFYSVPTGAGLGVEPSAEALALLKEQN</sequence>
<name>A0A5B8LWB9_9HYPH</name>
<evidence type="ECO:0000313" key="4">
    <source>
        <dbReference type="Proteomes" id="UP000315364"/>
    </source>
</evidence>
<dbReference type="GO" id="GO:0009063">
    <property type="term" value="P:amino acid catabolic process"/>
    <property type="evidence" value="ECO:0007669"/>
    <property type="project" value="InterPro"/>
</dbReference>
<dbReference type="Proteomes" id="UP000315364">
    <property type="component" value="Chromosome"/>
</dbReference>
<dbReference type="GO" id="GO:0000287">
    <property type="term" value="F:magnesium ion binding"/>
    <property type="evidence" value="ECO:0007669"/>
    <property type="project" value="UniProtKB-ARBA"/>
</dbReference>
<dbReference type="Gene3D" id="3.30.390.10">
    <property type="entry name" value="Enolase-like, N-terminal domain"/>
    <property type="match status" value="1"/>
</dbReference>
<dbReference type="InterPro" id="IPR013342">
    <property type="entry name" value="Mandelate_racemase_C"/>
</dbReference>
<dbReference type="Gene3D" id="3.20.20.120">
    <property type="entry name" value="Enolase-like C-terminal domain"/>
    <property type="match status" value="1"/>
</dbReference>
<dbReference type="RefSeq" id="WP_146290750.1">
    <property type="nucleotide sequence ID" value="NZ_CP042304.1"/>
</dbReference>
<dbReference type="PANTHER" id="PTHR48080:SF2">
    <property type="entry name" value="D-GALACTONATE DEHYDRATASE"/>
    <property type="match status" value="1"/>
</dbReference>
<dbReference type="AlphaFoldDB" id="A0A5B8LWB9"/>
<dbReference type="Pfam" id="PF02746">
    <property type="entry name" value="MR_MLE_N"/>
    <property type="match status" value="1"/>
</dbReference>
<dbReference type="PROSITE" id="PS00908">
    <property type="entry name" value="MR_MLE_1"/>
    <property type="match status" value="1"/>
</dbReference>